<dbReference type="InterPro" id="IPR007842">
    <property type="entry name" value="HEPN_dom"/>
</dbReference>
<proteinExistence type="predicted"/>
<dbReference type="EMBL" id="BARS01049734">
    <property type="protein sequence ID" value="GAG36127.1"/>
    <property type="molecule type" value="Genomic_DNA"/>
</dbReference>
<dbReference type="SUPFAM" id="SSF81593">
    <property type="entry name" value="Nucleotidyltransferase substrate binding subunit/domain"/>
    <property type="match status" value="1"/>
</dbReference>
<dbReference type="Gene3D" id="1.20.120.330">
    <property type="entry name" value="Nucleotidyltransferases domain 2"/>
    <property type="match status" value="1"/>
</dbReference>
<organism evidence="2">
    <name type="scientific">marine sediment metagenome</name>
    <dbReference type="NCBI Taxonomy" id="412755"/>
    <lineage>
        <taxon>unclassified sequences</taxon>
        <taxon>metagenomes</taxon>
        <taxon>ecological metagenomes</taxon>
    </lineage>
</organism>
<dbReference type="PROSITE" id="PS50910">
    <property type="entry name" value="HEPN"/>
    <property type="match status" value="1"/>
</dbReference>
<feature type="domain" description="HEPN" evidence="1">
    <location>
        <begin position="12"/>
        <end position="123"/>
    </location>
</feature>
<comment type="caution">
    <text evidence="2">The sequence shown here is derived from an EMBL/GenBank/DDBJ whole genome shotgun (WGS) entry which is preliminary data.</text>
</comment>
<evidence type="ECO:0000259" key="1">
    <source>
        <dbReference type="PROSITE" id="PS50910"/>
    </source>
</evidence>
<protein>
    <recommendedName>
        <fullName evidence="1">HEPN domain-containing protein</fullName>
    </recommendedName>
</protein>
<accession>X0XLB5</accession>
<sequence>MKAIAAEWIAKAEGDFAMVLREARARKNPNYDGACFHAQQCAEKYLKARLCEAGIEFARTHDLVVLLNQVVSVEPMWEVFREDLAYLSAFAVEVRYPGESADKESAADARMRCRHFRLAARKTFGLPVE</sequence>
<reference evidence="2" key="1">
    <citation type="journal article" date="2014" name="Front. Microbiol.">
        <title>High frequency of phylogenetically diverse reductive dehalogenase-homologous genes in deep subseafloor sedimentary metagenomes.</title>
        <authorList>
            <person name="Kawai M."/>
            <person name="Futagami T."/>
            <person name="Toyoda A."/>
            <person name="Takaki Y."/>
            <person name="Nishi S."/>
            <person name="Hori S."/>
            <person name="Arai W."/>
            <person name="Tsubouchi T."/>
            <person name="Morono Y."/>
            <person name="Uchiyama I."/>
            <person name="Ito T."/>
            <person name="Fujiyama A."/>
            <person name="Inagaki F."/>
            <person name="Takami H."/>
        </authorList>
    </citation>
    <scope>NUCLEOTIDE SEQUENCE</scope>
    <source>
        <strain evidence="2">Expedition CK06-06</strain>
    </source>
</reference>
<dbReference type="SMART" id="SM00748">
    <property type="entry name" value="HEPN"/>
    <property type="match status" value="1"/>
</dbReference>
<dbReference type="Pfam" id="PF05168">
    <property type="entry name" value="HEPN"/>
    <property type="match status" value="1"/>
</dbReference>
<evidence type="ECO:0000313" key="2">
    <source>
        <dbReference type="EMBL" id="GAG36127.1"/>
    </source>
</evidence>
<dbReference type="AlphaFoldDB" id="X0XLB5"/>
<name>X0XLB5_9ZZZZ</name>
<gene>
    <name evidence="2" type="ORF">S01H1_74340</name>
</gene>